<gene>
    <name evidence="1" type="ORF">IHE45_08G018500</name>
</gene>
<organism evidence="1 2">
    <name type="scientific">Dioscorea alata</name>
    <name type="common">Purple yam</name>
    <dbReference type="NCBI Taxonomy" id="55571"/>
    <lineage>
        <taxon>Eukaryota</taxon>
        <taxon>Viridiplantae</taxon>
        <taxon>Streptophyta</taxon>
        <taxon>Embryophyta</taxon>
        <taxon>Tracheophyta</taxon>
        <taxon>Spermatophyta</taxon>
        <taxon>Magnoliopsida</taxon>
        <taxon>Liliopsida</taxon>
        <taxon>Dioscoreales</taxon>
        <taxon>Dioscoreaceae</taxon>
        <taxon>Dioscorea</taxon>
    </lineage>
</organism>
<accession>A0ACB7VHP0</accession>
<dbReference type="EMBL" id="CM037018">
    <property type="protein sequence ID" value="KAH7673609.1"/>
    <property type="molecule type" value="Genomic_DNA"/>
</dbReference>
<comment type="caution">
    <text evidence="1">The sequence shown here is derived from an EMBL/GenBank/DDBJ whole genome shotgun (WGS) entry which is preliminary data.</text>
</comment>
<reference evidence="2" key="1">
    <citation type="journal article" date="2022" name="Nat. Commun.">
        <title>Chromosome evolution and the genetic basis of agronomically important traits in greater yam.</title>
        <authorList>
            <person name="Bredeson J.V."/>
            <person name="Lyons J.B."/>
            <person name="Oniyinde I.O."/>
            <person name="Okereke N.R."/>
            <person name="Kolade O."/>
            <person name="Nnabue I."/>
            <person name="Nwadili C.O."/>
            <person name="Hribova E."/>
            <person name="Parker M."/>
            <person name="Nwogha J."/>
            <person name="Shu S."/>
            <person name="Carlson J."/>
            <person name="Kariba R."/>
            <person name="Muthemba S."/>
            <person name="Knop K."/>
            <person name="Barton G.J."/>
            <person name="Sherwood A.V."/>
            <person name="Lopez-Montes A."/>
            <person name="Asiedu R."/>
            <person name="Jamnadass R."/>
            <person name="Muchugi A."/>
            <person name="Goodstein D."/>
            <person name="Egesi C.N."/>
            <person name="Featherston J."/>
            <person name="Asfaw A."/>
            <person name="Simpson G.G."/>
            <person name="Dolezel J."/>
            <person name="Hendre P.S."/>
            <person name="Van Deynze A."/>
            <person name="Kumar P.L."/>
            <person name="Obidiegwu J.E."/>
            <person name="Bhattacharjee R."/>
            <person name="Rokhsar D.S."/>
        </authorList>
    </citation>
    <scope>NUCLEOTIDE SEQUENCE [LARGE SCALE GENOMIC DNA]</scope>
    <source>
        <strain evidence="2">cv. TDa95/00328</strain>
    </source>
</reference>
<protein>
    <submittedName>
        <fullName evidence="1">Uncharacterized protein</fullName>
    </submittedName>
</protein>
<dbReference type="Proteomes" id="UP000827976">
    <property type="component" value="Chromosome 8"/>
</dbReference>
<sequence length="155" mass="15936">MKKIIIILSLLLLFLNFLHFPTSARELTSTSDSTSEQRKSTSKTPTKPGDATAADSSGFGFDFGNIPDFSGNGWGNYGGGGGYGSGYGGPGGGYSHHGIVKPSVVCTERGPCYKKRVTCPAKCFTSYSHSGKNGGGGGGGGGCSIDCKKHCVGYC</sequence>
<proteinExistence type="predicted"/>
<keyword evidence="2" id="KW-1185">Reference proteome</keyword>
<evidence type="ECO:0000313" key="2">
    <source>
        <dbReference type="Proteomes" id="UP000827976"/>
    </source>
</evidence>
<name>A0ACB7VHP0_DIOAL</name>
<evidence type="ECO:0000313" key="1">
    <source>
        <dbReference type="EMBL" id="KAH7673609.1"/>
    </source>
</evidence>